<dbReference type="InterPro" id="IPR007219">
    <property type="entry name" value="XnlR_reg_dom"/>
</dbReference>
<dbReference type="CDD" id="cd12148">
    <property type="entry name" value="fungal_TF_MHR"/>
    <property type="match status" value="1"/>
</dbReference>
<evidence type="ECO:0000259" key="7">
    <source>
        <dbReference type="PROSITE" id="PS50048"/>
    </source>
</evidence>
<feature type="compositionally biased region" description="Polar residues" evidence="6">
    <location>
        <begin position="805"/>
        <end position="816"/>
    </location>
</feature>
<dbReference type="InterPro" id="IPR051127">
    <property type="entry name" value="Fungal_SecMet_Regulators"/>
</dbReference>
<evidence type="ECO:0000256" key="5">
    <source>
        <dbReference type="ARBA" id="ARBA00023242"/>
    </source>
</evidence>
<evidence type="ECO:0000256" key="4">
    <source>
        <dbReference type="ARBA" id="ARBA00023163"/>
    </source>
</evidence>
<dbReference type="PANTHER" id="PTHR47424:SF3">
    <property type="entry name" value="REGULATORY PROTEIN GAL4"/>
    <property type="match status" value="1"/>
</dbReference>
<feature type="region of interest" description="Disordered" evidence="6">
    <location>
        <begin position="797"/>
        <end position="816"/>
    </location>
</feature>
<evidence type="ECO:0000256" key="3">
    <source>
        <dbReference type="ARBA" id="ARBA00023125"/>
    </source>
</evidence>
<dbReference type="Proteomes" id="UP001610563">
    <property type="component" value="Unassembled WGS sequence"/>
</dbReference>
<evidence type="ECO:0000313" key="8">
    <source>
        <dbReference type="EMBL" id="KAL2783617.1"/>
    </source>
</evidence>
<feature type="region of interest" description="Disordered" evidence="6">
    <location>
        <begin position="660"/>
        <end position="691"/>
    </location>
</feature>
<dbReference type="EMBL" id="JBFTWV010000224">
    <property type="protein sequence ID" value="KAL2783617.1"/>
    <property type="molecule type" value="Genomic_DNA"/>
</dbReference>
<sequence>MSSEWWTVPALGLDELNSFGDDDIDESQRKRQKRGKYVAKACNHCQRRKTKCEGGYPCNACIAKGFECVVRDAEGRRQPSFQAHRNPPRDKVLVALGKIQQQLVQIMGHDRGQAESQPAACENLHSFQESAQQKAPAYNPPQGQLTPKSDTEVFNGEPSIARVLHEMERHLERLGMAYSLSPDSPTSVPLTPVRYRTPEREPANRIRAALDSHGIKPDKDEWHGLLKTFCDEVHILYPFVHLPVLWKTYCDLCDRLLGPVSAEPIETSDRIKIAQVLFCLATGRCSESTRKGTEDGHHSAGWSLFQAGMDVLGDPLSLFDDFTISLEMLQAMILAVIYLFRIDATNKTEQFLALAISHSHLLGLHQQKVTDEMRIYEAEMFRRVWWCTYILDRRMAIDTGRPFLIQDVNTDVPLPLELDDSWLSQHMNTRRTSSQLRKEIELELQQRTTTPLPHIAAMVDYSRVVGKVWKAHYGASGQNRGSSPLTDEYLEFLVSSTVEKAPSRVWSGSREPFHVQFAGMEWWQIKQKMLMRIRWLFLRLLIRRSSLRRSQLSLEEENTNGMKCMQLCRSIILEFNHIPDMYPKHTFPFIHYVATATVIAVGLIIKQPKFTTLDVTFVIQAAHMLRRFCTQTWVSGRIIRAVTKTNQVIEALALDGSRNSDTAVSETLGEPDSVPHSVSQPSNPQLSAAGRPTVANDHSTYLLGDSILGQTSTAPTIAPDRGLEGSGQVHAANIRLAMDTPVSSSSALGNLVMSDFDFEETLRRRNDFDSGWPCPLDFFDGAMSVQHEDVTNYLSHRRRLPSDMPGSSSDQGSRNEMAFSTSAPTLSEVARNNAVTPDFVGRSQHDWLQTLLGNKF</sequence>
<dbReference type="Pfam" id="PF00172">
    <property type="entry name" value="Zn_clus"/>
    <property type="match status" value="1"/>
</dbReference>
<dbReference type="InterPro" id="IPR001138">
    <property type="entry name" value="Zn2Cys6_DnaBD"/>
</dbReference>
<comment type="caution">
    <text evidence="8">The sequence shown here is derived from an EMBL/GenBank/DDBJ whole genome shotgun (WGS) entry which is preliminary data.</text>
</comment>
<keyword evidence="5" id="KW-0539">Nucleus</keyword>
<keyword evidence="4" id="KW-0804">Transcription</keyword>
<feature type="compositionally biased region" description="Polar residues" evidence="6">
    <location>
        <begin position="676"/>
        <end position="686"/>
    </location>
</feature>
<proteinExistence type="predicted"/>
<evidence type="ECO:0000256" key="2">
    <source>
        <dbReference type="ARBA" id="ARBA00023015"/>
    </source>
</evidence>
<dbReference type="PROSITE" id="PS50048">
    <property type="entry name" value="ZN2_CY6_FUNGAL_2"/>
    <property type="match status" value="1"/>
</dbReference>
<keyword evidence="2" id="KW-0805">Transcription regulation</keyword>
<dbReference type="PANTHER" id="PTHR47424">
    <property type="entry name" value="REGULATORY PROTEIN GAL4"/>
    <property type="match status" value="1"/>
</dbReference>
<dbReference type="SMART" id="SM00066">
    <property type="entry name" value="GAL4"/>
    <property type="match status" value="1"/>
</dbReference>
<organism evidence="8 9">
    <name type="scientific">Aspergillus keveii</name>
    <dbReference type="NCBI Taxonomy" id="714993"/>
    <lineage>
        <taxon>Eukaryota</taxon>
        <taxon>Fungi</taxon>
        <taxon>Dikarya</taxon>
        <taxon>Ascomycota</taxon>
        <taxon>Pezizomycotina</taxon>
        <taxon>Eurotiomycetes</taxon>
        <taxon>Eurotiomycetidae</taxon>
        <taxon>Eurotiales</taxon>
        <taxon>Aspergillaceae</taxon>
        <taxon>Aspergillus</taxon>
        <taxon>Aspergillus subgen. Nidulantes</taxon>
    </lineage>
</organism>
<protein>
    <submittedName>
        <fullName evidence="8">Fungal-specific transcription factor domain-containing protein</fullName>
    </submittedName>
</protein>
<dbReference type="Gene3D" id="4.10.240.10">
    <property type="entry name" value="Zn(2)-C6 fungal-type DNA-binding domain"/>
    <property type="match status" value="1"/>
</dbReference>
<dbReference type="SUPFAM" id="SSF57701">
    <property type="entry name" value="Zn2/Cys6 DNA-binding domain"/>
    <property type="match status" value="1"/>
</dbReference>
<evidence type="ECO:0000313" key="9">
    <source>
        <dbReference type="Proteomes" id="UP001610563"/>
    </source>
</evidence>
<feature type="domain" description="Zn(2)-C6 fungal-type" evidence="7">
    <location>
        <begin position="41"/>
        <end position="70"/>
    </location>
</feature>
<dbReference type="SMART" id="SM00906">
    <property type="entry name" value="Fungal_trans"/>
    <property type="match status" value="1"/>
</dbReference>
<keyword evidence="1" id="KW-0479">Metal-binding</keyword>
<feature type="region of interest" description="Disordered" evidence="6">
    <location>
        <begin position="127"/>
        <end position="148"/>
    </location>
</feature>
<name>A0ABR4FK24_9EURO</name>
<reference evidence="8 9" key="1">
    <citation type="submission" date="2024-07" db="EMBL/GenBank/DDBJ databases">
        <title>Section-level genome sequencing and comparative genomics of Aspergillus sections Usti and Cavernicolus.</title>
        <authorList>
            <consortium name="Lawrence Berkeley National Laboratory"/>
            <person name="Nybo J.L."/>
            <person name="Vesth T.C."/>
            <person name="Theobald S."/>
            <person name="Frisvad J.C."/>
            <person name="Larsen T.O."/>
            <person name="Kjaerboelling I."/>
            <person name="Rothschild-Mancinelli K."/>
            <person name="Lyhne E.K."/>
            <person name="Kogle M.E."/>
            <person name="Barry K."/>
            <person name="Clum A."/>
            <person name="Na H."/>
            <person name="Ledsgaard L."/>
            <person name="Lin J."/>
            <person name="Lipzen A."/>
            <person name="Kuo A."/>
            <person name="Riley R."/>
            <person name="Mondo S."/>
            <person name="Labutti K."/>
            <person name="Haridas S."/>
            <person name="Pangalinan J."/>
            <person name="Salamov A.A."/>
            <person name="Simmons B.A."/>
            <person name="Magnuson J.K."/>
            <person name="Chen J."/>
            <person name="Drula E."/>
            <person name="Henrissat B."/>
            <person name="Wiebenga A."/>
            <person name="Lubbers R.J."/>
            <person name="Gomes A.C."/>
            <person name="Makela M.R."/>
            <person name="Stajich J."/>
            <person name="Grigoriev I.V."/>
            <person name="Mortensen U.H."/>
            <person name="De Vries R.P."/>
            <person name="Baker S.E."/>
            <person name="Andersen M.R."/>
        </authorList>
    </citation>
    <scope>NUCLEOTIDE SEQUENCE [LARGE SCALE GENOMIC DNA]</scope>
    <source>
        <strain evidence="8 9">CBS 209.92</strain>
    </source>
</reference>
<dbReference type="InterPro" id="IPR036864">
    <property type="entry name" value="Zn2-C6_fun-type_DNA-bd_sf"/>
</dbReference>
<dbReference type="Pfam" id="PF04082">
    <property type="entry name" value="Fungal_trans"/>
    <property type="match status" value="1"/>
</dbReference>
<dbReference type="CDD" id="cd00067">
    <property type="entry name" value="GAL4"/>
    <property type="match status" value="1"/>
</dbReference>
<keyword evidence="3" id="KW-0238">DNA-binding</keyword>
<evidence type="ECO:0000256" key="6">
    <source>
        <dbReference type="SAM" id="MobiDB-lite"/>
    </source>
</evidence>
<evidence type="ECO:0000256" key="1">
    <source>
        <dbReference type="ARBA" id="ARBA00022723"/>
    </source>
</evidence>
<gene>
    <name evidence="8" type="ORF">BJX66DRAFT_120000</name>
</gene>
<accession>A0ABR4FK24</accession>
<keyword evidence="9" id="KW-1185">Reference proteome</keyword>